<dbReference type="InterPro" id="IPR010851">
    <property type="entry name" value="DEFL"/>
</dbReference>
<sequence>MVTGEKCHEDLGVCDADCFARCKAAHPNGQGSCVGAPICRCLFNECKTCTEVLGQVGTCVLDRCKSACSAKHPNRKSEGSCYGAGGQAGYNCLCDYDCW</sequence>
<evidence type="ECO:0000256" key="2">
    <source>
        <dbReference type="ARBA" id="ARBA00022529"/>
    </source>
</evidence>
<dbReference type="Pfam" id="PF07333">
    <property type="entry name" value="SLR1-BP"/>
    <property type="match status" value="1"/>
</dbReference>
<keyword evidence="4" id="KW-0611">Plant defense</keyword>
<comment type="caution">
    <text evidence="6">The sequence shown here is derived from an EMBL/GenBank/DDBJ whole genome shotgun (WGS) entry which is preliminary data.</text>
</comment>
<comment type="similarity">
    <text evidence="1">Belongs to the DEFL family.</text>
</comment>
<dbReference type="GO" id="GO:0050832">
    <property type="term" value="P:defense response to fungus"/>
    <property type="evidence" value="ECO:0007669"/>
    <property type="project" value="UniProtKB-KW"/>
</dbReference>
<dbReference type="EMBL" id="JAWXYG010000012">
    <property type="protein sequence ID" value="KAK4257707.1"/>
    <property type="molecule type" value="Genomic_DNA"/>
</dbReference>
<evidence type="ECO:0008006" key="8">
    <source>
        <dbReference type="Google" id="ProtNLM"/>
    </source>
</evidence>
<keyword evidence="5" id="KW-1015">Disulfide bond</keyword>
<evidence type="ECO:0000313" key="7">
    <source>
        <dbReference type="Proteomes" id="UP001293593"/>
    </source>
</evidence>
<protein>
    <recommendedName>
        <fullName evidence="8">Defensin-like protein</fullName>
    </recommendedName>
</protein>
<accession>A0AAE1M8N4</accession>
<evidence type="ECO:0000256" key="3">
    <source>
        <dbReference type="ARBA" id="ARBA00022577"/>
    </source>
</evidence>
<evidence type="ECO:0000256" key="5">
    <source>
        <dbReference type="ARBA" id="ARBA00023157"/>
    </source>
</evidence>
<dbReference type="Proteomes" id="UP001293593">
    <property type="component" value="Unassembled WGS sequence"/>
</dbReference>
<keyword evidence="7" id="KW-1185">Reference proteome</keyword>
<dbReference type="AlphaFoldDB" id="A0AAE1M8N4"/>
<keyword evidence="3" id="KW-0295">Fungicide</keyword>
<name>A0AAE1M8N4_9FABA</name>
<evidence type="ECO:0000313" key="6">
    <source>
        <dbReference type="EMBL" id="KAK4257707.1"/>
    </source>
</evidence>
<keyword evidence="2" id="KW-0929">Antimicrobial</keyword>
<organism evidence="6 7">
    <name type="scientific">Acacia crassicarpa</name>
    <name type="common">northern wattle</name>
    <dbReference type="NCBI Taxonomy" id="499986"/>
    <lineage>
        <taxon>Eukaryota</taxon>
        <taxon>Viridiplantae</taxon>
        <taxon>Streptophyta</taxon>
        <taxon>Embryophyta</taxon>
        <taxon>Tracheophyta</taxon>
        <taxon>Spermatophyta</taxon>
        <taxon>Magnoliopsida</taxon>
        <taxon>eudicotyledons</taxon>
        <taxon>Gunneridae</taxon>
        <taxon>Pentapetalae</taxon>
        <taxon>rosids</taxon>
        <taxon>fabids</taxon>
        <taxon>Fabales</taxon>
        <taxon>Fabaceae</taxon>
        <taxon>Caesalpinioideae</taxon>
        <taxon>mimosoid clade</taxon>
        <taxon>Acacieae</taxon>
        <taxon>Acacia</taxon>
    </lineage>
</organism>
<reference evidence="6" key="1">
    <citation type="submission" date="2023-10" db="EMBL/GenBank/DDBJ databases">
        <title>Chromosome-level genome of the transformable northern wattle, Acacia crassicarpa.</title>
        <authorList>
            <person name="Massaro I."/>
            <person name="Sinha N.R."/>
            <person name="Poethig S."/>
            <person name="Leichty A.R."/>
        </authorList>
    </citation>
    <scope>NUCLEOTIDE SEQUENCE</scope>
    <source>
        <strain evidence="6">Acra3RX</strain>
        <tissue evidence="6">Leaf</tissue>
    </source>
</reference>
<dbReference type="GO" id="GO:0031640">
    <property type="term" value="P:killing of cells of another organism"/>
    <property type="evidence" value="ECO:0007669"/>
    <property type="project" value="UniProtKB-KW"/>
</dbReference>
<gene>
    <name evidence="6" type="ORF">QN277_007264</name>
</gene>
<evidence type="ECO:0000256" key="1">
    <source>
        <dbReference type="ARBA" id="ARBA00006722"/>
    </source>
</evidence>
<proteinExistence type="inferred from homology"/>
<evidence type="ECO:0000256" key="4">
    <source>
        <dbReference type="ARBA" id="ARBA00022821"/>
    </source>
</evidence>